<evidence type="ECO:0000259" key="2">
    <source>
        <dbReference type="PROSITE" id="PS50042"/>
    </source>
</evidence>
<evidence type="ECO:0000313" key="4">
    <source>
        <dbReference type="Proteomes" id="UP000601435"/>
    </source>
</evidence>
<gene>
    <name evidence="3" type="primary">BMT2</name>
    <name evidence="3" type="ORF">SNEC2469_LOCUS25701</name>
</gene>
<dbReference type="EMBL" id="CAJNJA010051030">
    <property type="protein sequence ID" value="CAE7843344.1"/>
    <property type="molecule type" value="Genomic_DNA"/>
</dbReference>
<dbReference type="Gene3D" id="3.40.50.150">
    <property type="entry name" value="Vaccinia Virus protein VP39"/>
    <property type="match status" value="1"/>
</dbReference>
<keyword evidence="4" id="KW-1185">Reference proteome</keyword>
<proteinExistence type="predicted"/>
<feature type="domain" description="Cyclic nucleotide-binding" evidence="2">
    <location>
        <begin position="1320"/>
        <end position="1427"/>
    </location>
</feature>
<dbReference type="SUPFAM" id="SSF53335">
    <property type="entry name" value="S-adenosyl-L-methionine-dependent methyltransferases"/>
    <property type="match status" value="1"/>
</dbReference>
<dbReference type="PANTHER" id="PTHR10217:SF435">
    <property type="entry name" value="POTASSIUM VOLTAGE-GATED CHANNEL PROTEIN EAG"/>
    <property type="match status" value="1"/>
</dbReference>
<name>A0A812ZW77_9DINO</name>
<dbReference type="PROSITE" id="PS50042">
    <property type="entry name" value="CNMP_BINDING_3"/>
    <property type="match status" value="3"/>
</dbReference>
<accession>A0A812ZW77</accession>
<dbReference type="SMART" id="SM00100">
    <property type="entry name" value="cNMP"/>
    <property type="match status" value="4"/>
</dbReference>
<dbReference type="InterPro" id="IPR029063">
    <property type="entry name" value="SAM-dependent_MTases_sf"/>
</dbReference>
<feature type="region of interest" description="Disordered" evidence="1">
    <location>
        <begin position="1"/>
        <end position="28"/>
    </location>
</feature>
<dbReference type="OrthoDB" id="431217at2759"/>
<dbReference type="GO" id="GO:0005249">
    <property type="term" value="F:voltage-gated potassium channel activity"/>
    <property type="evidence" value="ECO:0007669"/>
    <property type="project" value="TreeGrafter"/>
</dbReference>
<comment type="caution">
    <text evidence="3">The sequence shown here is derived from an EMBL/GenBank/DDBJ whole genome shotgun (WGS) entry which is preliminary data.</text>
</comment>
<dbReference type="Gene3D" id="2.60.120.10">
    <property type="entry name" value="Jelly Rolls"/>
    <property type="match status" value="4"/>
</dbReference>
<organism evidence="3 4">
    <name type="scientific">Symbiodinium necroappetens</name>
    <dbReference type="NCBI Taxonomy" id="1628268"/>
    <lineage>
        <taxon>Eukaryota</taxon>
        <taxon>Sar</taxon>
        <taxon>Alveolata</taxon>
        <taxon>Dinophyceae</taxon>
        <taxon>Suessiales</taxon>
        <taxon>Symbiodiniaceae</taxon>
        <taxon>Symbiodinium</taxon>
    </lineage>
</organism>
<dbReference type="PANTHER" id="PTHR10217">
    <property type="entry name" value="VOLTAGE AND LIGAND GATED POTASSIUM CHANNEL"/>
    <property type="match status" value="1"/>
</dbReference>
<feature type="region of interest" description="Disordered" evidence="1">
    <location>
        <begin position="1661"/>
        <end position="1688"/>
    </location>
</feature>
<reference evidence="3" key="1">
    <citation type="submission" date="2021-02" db="EMBL/GenBank/DDBJ databases">
        <authorList>
            <person name="Dougan E. K."/>
            <person name="Rhodes N."/>
            <person name="Thang M."/>
            <person name="Chan C."/>
        </authorList>
    </citation>
    <scope>NUCLEOTIDE SEQUENCE</scope>
</reference>
<dbReference type="InterPro" id="IPR050818">
    <property type="entry name" value="KCNH_animal-type"/>
</dbReference>
<feature type="domain" description="Cyclic nucleotide-binding" evidence="2">
    <location>
        <begin position="1441"/>
        <end position="1542"/>
    </location>
</feature>
<dbReference type="SUPFAM" id="SSF51206">
    <property type="entry name" value="cAMP-binding domain-like"/>
    <property type="match status" value="5"/>
</dbReference>
<dbReference type="Proteomes" id="UP000601435">
    <property type="component" value="Unassembled WGS sequence"/>
</dbReference>
<evidence type="ECO:0000313" key="3">
    <source>
        <dbReference type="EMBL" id="CAE7843344.1"/>
    </source>
</evidence>
<feature type="region of interest" description="Disordered" evidence="1">
    <location>
        <begin position="873"/>
        <end position="914"/>
    </location>
</feature>
<dbReference type="InterPro" id="IPR018490">
    <property type="entry name" value="cNMP-bd_dom_sf"/>
</dbReference>
<sequence length="1738" mass="194326">MQPAWNPLQPPLRPAPRAQWHRQPGGERRCSSKAARWAAVVAVPAFNVAKKKAGGKIAAGATEGFAYIADRLSKGLRERPWLKETAEEVSLQFVREATDVVGELLQSRPRQRRELMDGLADLRPPRQRESPDRTWRRRMHQALQNLCRFLLDSPERLEGLSKSAFDSGGTGMRLRRFVTKAIAEKRRLRQLSRRFGQLHEEVLRSSKDGRPSEELASAYRDAALENMRKRWNVAFHEWCAEAIAYYFLLDLKERHRWIYGTSGDRPRETALSAALRQGPKVLQRREQLAEELLPKAGARLRLLDMGSCADYFGRHHSDRFDVTAIDLAPAEDTVLQCDVLDIKIGPPGSRPAVQGRQLKQLPAKGFDVVLLALLLSYMPDPKSRTLVISKARELLTEGPGLLIVADTVAAIGRPRAGPPPEWVLNVEAAGFKLIRDPQMHFSALRDARTGVVNRASCFSFKTVAKTGMEEALPPLQLPRDSGATTRTTAQALPRQRGRSSRWRDSETARKRIAVTSCADDAQNMSGLLIALRLQPRPELSTRFTRTCWTYSQILAAPTLQCVLSVFAKAFDDGFIVGMEDLLEPAFAEIDTDSFEVLSAHPFCRGLRKEVVLGISRASKRLVFTTVGRVILNEGSLSTELSNLWILTRGAVEVIESGQTLCTLENGSVFGDSVAFSRCDRQPFTIKVLQVPVIAWCLPSADLRQTIKLHASAGPLMDEFVDQQERRILWPRVSKLLLLSHCGPNFAKQLLKKVSIRHVRAHNLVWSPATSRQYLKVVLVGTLLVEKVSTDAFQLEDEVPGSPSILRSGTQSRMFERRKTTHVTIGSTEFSDEAEESRAQKKRLSGPDMPMSPTTLQQLKSFAATKSMSGFEYPVLDEDSSSSSSSVSDEENEENSDLSSGSSSTESSSESSEVEELYDLPETLSVLEPTAGTVQARAGPYCLVFNEPAVLNYTESDAMLYRQAVALTDCIFLLLKVDDFREAVERAPREKKRFDLLANAEYREWQRCGIHRLRSLEVFAKCSKQFLSDLAQTVESALCFHGNDIIAADDATNGLVLFMQGHAQNEKRHKVQAPEVLSSMNWLGDRHAAEPPRRVKAKEVCQILRISQSKLLSLLSRHPHETAVIVNEANRINSRKHGGYGGRAAAFQRSLRDGANGAQGGGLFWYCPFCDDLGEDFLQELITHMECFKLIPGQHLFRNLDGANADFLVVLTRGRLMASDEELDAPLIICGFDRSGYIDTVAEELSEVFCVNFEQIKSLLAVNPESTRAFLMRVALFQERLEKRQGLSWWSSLNVLRRHEPFAACTEAFIEACAPFMQVRFCLPGEAIVEEGSHVEHALIIESGVAKVHRQTKPALRGCPDRTGEVRDSYLVGGISGAYGFAGMQRRLATIKALTLCKLIEIPITAILTLLDQHPDARQRFREIAERRFKELAPEPLEEHPFFKNFSKSFLNTLRTKCNAQVFFVGETIIRQGDPADSMIIISSASVVTLYVDGRKLKDLAGGCTLGVPSILSSAAVKRFATIEAQTACTVQKLTRKDWLDVLKNHAEHRLWIQSFTEEQLALANQQALETTRRYRWRKIKERETAAVQTHCRRAKGQTQKGPTKQASVTQALAEAKDLPLHGISDSYDGYEHWDCFNGRKATVPHVRLPQLSLRPQKIEVVEHSEEEDDHDEATRSSTARRGSDFGGMAMRKMTIKASNSSRLSVLGELPQMVEKPMSHESWLDCQDAFGLLYTALGD</sequence>
<dbReference type="Pfam" id="PF00027">
    <property type="entry name" value="cNMP_binding"/>
    <property type="match status" value="1"/>
</dbReference>
<feature type="compositionally biased region" description="Low complexity" evidence="1">
    <location>
        <begin position="896"/>
        <end position="910"/>
    </location>
</feature>
<dbReference type="InterPro" id="IPR000595">
    <property type="entry name" value="cNMP-bd_dom"/>
</dbReference>
<dbReference type="GO" id="GO:0005886">
    <property type="term" value="C:plasma membrane"/>
    <property type="evidence" value="ECO:0007669"/>
    <property type="project" value="TreeGrafter"/>
</dbReference>
<feature type="region of interest" description="Disordered" evidence="1">
    <location>
        <begin position="473"/>
        <end position="506"/>
    </location>
</feature>
<evidence type="ECO:0000256" key="1">
    <source>
        <dbReference type="SAM" id="MobiDB-lite"/>
    </source>
</evidence>
<feature type="domain" description="Cyclic nucleotide-binding" evidence="2">
    <location>
        <begin position="641"/>
        <end position="680"/>
    </location>
</feature>
<dbReference type="GO" id="GO:0042391">
    <property type="term" value="P:regulation of membrane potential"/>
    <property type="evidence" value="ECO:0007669"/>
    <property type="project" value="TreeGrafter"/>
</dbReference>
<dbReference type="InterPro" id="IPR014710">
    <property type="entry name" value="RmlC-like_jellyroll"/>
</dbReference>
<feature type="region of interest" description="Disordered" evidence="1">
    <location>
        <begin position="798"/>
        <end position="853"/>
    </location>
</feature>
<dbReference type="CDD" id="cd00038">
    <property type="entry name" value="CAP_ED"/>
    <property type="match status" value="2"/>
</dbReference>
<protein>
    <submittedName>
        <fullName evidence="3">BMT2 protein</fullName>
    </submittedName>
</protein>